<proteinExistence type="predicted"/>
<dbReference type="AlphaFoldDB" id="A0A5C1I2T7"/>
<evidence type="ECO:0008006" key="5">
    <source>
        <dbReference type="Google" id="ProtNLM"/>
    </source>
</evidence>
<gene>
    <name evidence="3" type="ORF">DEO27_021660</name>
</gene>
<accession>A0A5C1I2T7</accession>
<evidence type="ECO:0000259" key="2">
    <source>
        <dbReference type="Pfam" id="PF14028"/>
    </source>
</evidence>
<dbReference type="Proteomes" id="UP000251402">
    <property type="component" value="Chromosome"/>
</dbReference>
<dbReference type="OrthoDB" id="1273722at2"/>
<dbReference type="Pfam" id="PF14028">
    <property type="entry name" value="Lant_dehydr_C"/>
    <property type="match status" value="1"/>
</dbReference>
<evidence type="ECO:0000259" key="1">
    <source>
        <dbReference type="Pfam" id="PF04738"/>
    </source>
</evidence>
<dbReference type="Pfam" id="PF04738">
    <property type="entry name" value="Lant_dehydr_N"/>
    <property type="match status" value="2"/>
</dbReference>
<dbReference type="InterPro" id="IPR023809">
    <property type="entry name" value="Thiopep_bacteriocin_synth_dom"/>
</dbReference>
<feature type="domain" description="Thiopeptide-type bacteriocin biosynthesis" evidence="2">
    <location>
        <begin position="690"/>
        <end position="945"/>
    </location>
</feature>
<feature type="domain" description="Lantibiotic dehydratase N-terminal" evidence="1">
    <location>
        <begin position="240"/>
        <end position="623"/>
    </location>
</feature>
<dbReference type="RefSeq" id="WP_112575865.1">
    <property type="nucleotide sequence ID" value="NZ_CP043450.1"/>
</dbReference>
<dbReference type="EMBL" id="CP043450">
    <property type="protein sequence ID" value="QEM12512.1"/>
    <property type="molecule type" value="Genomic_DNA"/>
</dbReference>
<name>A0A5C1I2T7_9SPHI</name>
<evidence type="ECO:0000313" key="3">
    <source>
        <dbReference type="EMBL" id="QEM12512.1"/>
    </source>
</evidence>
<keyword evidence="4" id="KW-1185">Reference proteome</keyword>
<evidence type="ECO:0000313" key="4">
    <source>
        <dbReference type="Proteomes" id="UP000251402"/>
    </source>
</evidence>
<feature type="domain" description="Lantibiotic dehydratase N-terminal" evidence="1">
    <location>
        <begin position="30"/>
        <end position="211"/>
    </location>
</feature>
<organism evidence="3 4">
    <name type="scientific">Mucilaginibacter rubeus</name>
    <dbReference type="NCBI Taxonomy" id="2027860"/>
    <lineage>
        <taxon>Bacteria</taxon>
        <taxon>Pseudomonadati</taxon>
        <taxon>Bacteroidota</taxon>
        <taxon>Sphingobacteriia</taxon>
        <taxon>Sphingobacteriales</taxon>
        <taxon>Sphingobacteriaceae</taxon>
        <taxon>Mucilaginibacter</taxon>
    </lineage>
</organism>
<sequence>MPYDSSFIERCPAFYKKQYNPEDLQHYLNDQHFLYALNLASEALYNEVEKKLAQNLPLNSKEIISLKKYINRIHFRATPFGLFSVVGSGSWQYQPNDSTPPVDSLTKLSVQAFAPLNKFENAKDLIVVANSSGYQKNNEIRFLAFSKNKEGKLKWEVKSVEASDAVKKIWKFCSKPQIVGDLLSFITEKFNLSTDDAQDALNMLIESQVLYYKENSSPLNFQSQEINTFEGDLGEILPQIRQANANTRVNFLVNAFNGAESQLNSRYLKNIDNALAALGFLASDSQVPQPLNDFILRFEKQYDRRLVPLMEALDPEMGIGYDDKSLGSIQINEVVQQVSSTPKQAGLSNSSWTAVHSLLLKKMQAGGDIELFDHEIKVDGKVVGSEHTMPPGLSVVFRVDNKQRVVIESAGGAACGALIGRFTSNNQIDKIARRLAGHEVQNNPGVIFAEIDCRTDEKYNKFNFRNNTYPHSIAIGFNDANQIALNDLYLCYSNGELQLYSKELSARVMPRLTSAYNYKLNELPVYRFLCDMQFLGVKHNFIFSLKKYFPGLPYYPAVIYKNTVIEPASWELDRETISKFKGCSFEKARAMLNELITRFRIPNYIRILETDQYLVFDLSKENETKFFIDCLQQASGAVVLQEFNFLNTNGNEGLKQFIAFKYADKPSYSKFDLPGIRPNKLQPAQQLNDWMYLKIYCHPNSANQLLREHLLPVVRKLAKKGVERWFYINYYDPDYHIRFRLNLSNSYVSAAVQKALAPIYKMEHKGVVKRIEIQSYIPEYERYGVRAITKAEDVFHTDSEYCMYLLSDTDLFSPEFLYLTILSVHLVYEHLKWKIGERSDFSKNYAVINSDDAKEVANFFHQSNQLYREHEKALRLYILNNYDKLNATTYARNYHESLSDYIKALPLNKKTNIMADLFHMHLNRLFTSSNRLHEAMVHHWLSKFYKSAIYIK</sequence>
<dbReference type="NCBIfam" id="TIGR03891">
    <property type="entry name" value="thiopep_ocin"/>
    <property type="match status" value="1"/>
</dbReference>
<dbReference type="KEGG" id="mrub:DEO27_021660"/>
<reference evidence="3" key="1">
    <citation type="submission" date="2019-08" db="EMBL/GenBank/DDBJ databases">
        <title>Comparative genome analysis confer to the adaptation heavy metal polluted environment.</title>
        <authorList>
            <person name="Li Y."/>
        </authorList>
    </citation>
    <scope>NUCLEOTIDE SEQUENCE [LARGE SCALE GENOMIC DNA]</scope>
    <source>
        <strain evidence="3">P1</strain>
    </source>
</reference>
<protein>
    <recommendedName>
        <fullName evidence="5">Lantibiotic dehydratase</fullName>
    </recommendedName>
</protein>
<dbReference type="InterPro" id="IPR006827">
    <property type="entry name" value="Lant_deHydtase_N"/>
</dbReference>